<dbReference type="Pfam" id="PF00153">
    <property type="entry name" value="Mito_carr"/>
    <property type="match status" value="3"/>
</dbReference>
<reference evidence="11" key="1">
    <citation type="submission" date="2015-04" db="EMBL/GenBank/DDBJ databases">
        <title>The genome sequence of the plant pathogenic Rhizarian Plasmodiophora brassicae reveals insights in its biotrophic life cycle and the origin of chitin synthesis.</title>
        <authorList>
            <person name="Schwelm A."/>
            <person name="Fogelqvist J."/>
            <person name="Knaust A."/>
            <person name="Julke S."/>
            <person name="Lilja T."/>
            <person name="Dhandapani V."/>
            <person name="Bonilla-Rosso G."/>
            <person name="Karlsson M."/>
            <person name="Shevchenko A."/>
            <person name="Choi S.R."/>
            <person name="Kim H.G."/>
            <person name="Park J.Y."/>
            <person name="Lim Y.P."/>
            <person name="Ludwig-Muller J."/>
            <person name="Dixelius C."/>
        </authorList>
    </citation>
    <scope>NUCLEOTIDE SEQUENCE</scope>
    <source>
        <tissue evidence="11">Potato root galls</tissue>
    </source>
</reference>
<dbReference type="SUPFAM" id="SSF103506">
    <property type="entry name" value="Mitochondrial carrier"/>
    <property type="match status" value="1"/>
</dbReference>
<feature type="repeat" description="Solcar" evidence="9">
    <location>
        <begin position="201"/>
        <end position="288"/>
    </location>
</feature>
<evidence type="ECO:0000256" key="1">
    <source>
        <dbReference type="ARBA" id="ARBA00004225"/>
    </source>
</evidence>
<comment type="subcellular location">
    <subcellularLocation>
        <location evidence="1">Mitochondrion membrane</location>
        <topology evidence="1">Multi-pass membrane protein</topology>
    </subcellularLocation>
</comment>
<dbReference type="GO" id="GO:0022857">
    <property type="term" value="F:transmembrane transporter activity"/>
    <property type="evidence" value="ECO:0007669"/>
    <property type="project" value="TreeGrafter"/>
</dbReference>
<keyword evidence="3 10" id="KW-0813">Transport</keyword>
<evidence type="ECO:0000256" key="6">
    <source>
        <dbReference type="ARBA" id="ARBA00022989"/>
    </source>
</evidence>
<feature type="repeat" description="Solcar" evidence="9">
    <location>
        <begin position="5"/>
        <end position="90"/>
    </location>
</feature>
<keyword evidence="7" id="KW-0496">Mitochondrion</keyword>
<name>A0A0H5R9K2_9EUKA</name>
<dbReference type="InterPro" id="IPR050567">
    <property type="entry name" value="Mitochondrial_Carrier"/>
</dbReference>
<dbReference type="GO" id="GO:0031966">
    <property type="term" value="C:mitochondrial membrane"/>
    <property type="evidence" value="ECO:0007669"/>
    <property type="project" value="UniProtKB-SubCell"/>
</dbReference>
<comment type="similarity">
    <text evidence="2 10">Belongs to the mitochondrial carrier (TC 2.A.29) family.</text>
</comment>
<dbReference type="Gene3D" id="1.50.40.10">
    <property type="entry name" value="Mitochondrial carrier domain"/>
    <property type="match status" value="1"/>
</dbReference>
<keyword evidence="4 9" id="KW-0812">Transmembrane</keyword>
<evidence type="ECO:0000313" key="11">
    <source>
        <dbReference type="EMBL" id="CRZ10795.1"/>
    </source>
</evidence>
<evidence type="ECO:0000256" key="3">
    <source>
        <dbReference type="ARBA" id="ARBA00022448"/>
    </source>
</evidence>
<evidence type="ECO:0000256" key="8">
    <source>
        <dbReference type="ARBA" id="ARBA00023136"/>
    </source>
</evidence>
<evidence type="ECO:0000256" key="9">
    <source>
        <dbReference type="PROSITE-ProRule" id="PRU00282"/>
    </source>
</evidence>
<evidence type="ECO:0000256" key="7">
    <source>
        <dbReference type="ARBA" id="ARBA00023128"/>
    </source>
</evidence>
<accession>A0A0H5R9K2</accession>
<evidence type="ECO:0000256" key="10">
    <source>
        <dbReference type="RuleBase" id="RU000488"/>
    </source>
</evidence>
<dbReference type="InterPro" id="IPR018108">
    <property type="entry name" value="MCP_transmembrane"/>
</dbReference>
<evidence type="ECO:0008006" key="12">
    <source>
        <dbReference type="Google" id="ProtNLM"/>
    </source>
</evidence>
<protein>
    <recommendedName>
        <fullName evidence="12">Mitochondrial carrier protein</fullName>
    </recommendedName>
</protein>
<dbReference type="PANTHER" id="PTHR45624">
    <property type="entry name" value="MITOCHONDRIAL BASIC AMINO ACIDS TRANSPORTER-RELATED"/>
    <property type="match status" value="1"/>
</dbReference>
<proteinExistence type="inferred from homology"/>
<keyword evidence="6" id="KW-1133">Transmembrane helix</keyword>
<evidence type="ECO:0000256" key="4">
    <source>
        <dbReference type="ARBA" id="ARBA00022692"/>
    </source>
</evidence>
<dbReference type="PROSITE" id="PS50920">
    <property type="entry name" value="SOLCAR"/>
    <property type="match status" value="3"/>
</dbReference>
<dbReference type="AlphaFoldDB" id="A0A0H5R9K2"/>
<keyword evidence="8 9" id="KW-0472">Membrane</keyword>
<feature type="repeat" description="Solcar" evidence="9">
    <location>
        <begin position="99"/>
        <end position="182"/>
    </location>
</feature>
<dbReference type="InterPro" id="IPR023395">
    <property type="entry name" value="MCP_dom_sf"/>
</dbReference>
<sequence length="294" mass="32954">MKEPSNVVVDSVSGFCGAAAKLVVGHPFDTIKVRMQSLEQQSFRTLKGAFYHTIANEGFRSLYRGIAITVPGIFVYNTTLFATFGFVYDRQVSSCHGSPTIQQLAIAGAVAGGITNLFHSPFEYLRCRAQVEQLKSPLLSESFRLLFRRRNVGLLRGLHLTLLREIPANALYFSTYELFIRRYQSHWHNTDSDSSVRVHDVPAHIIALGGGCAGIANWIFVFPIDAIKSRWQTDCLERPKYKSLRDCIYQTYRGGGVSAFWKGISCCLVRAFLANSATFGFVEGARRLVRHIQT</sequence>
<keyword evidence="5" id="KW-0677">Repeat</keyword>
<evidence type="ECO:0000256" key="2">
    <source>
        <dbReference type="ARBA" id="ARBA00006375"/>
    </source>
</evidence>
<dbReference type="EMBL" id="HACM01010353">
    <property type="protein sequence ID" value="CRZ10795.1"/>
    <property type="molecule type" value="Transcribed_RNA"/>
</dbReference>
<evidence type="ECO:0000256" key="5">
    <source>
        <dbReference type="ARBA" id="ARBA00022737"/>
    </source>
</evidence>
<organism evidence="11">
    <name type="scientific">Spongospora subterranea</name>
    <dbReference type="NCBI Taxonomy" id="70186"/>
    <lineage>
        <taxon>Eukaryota</taxon>
        <taxon>Sar</taxon>
        <taxon>Rhizaria</taxon>
        <taxon>Endomyxa</taxon>
        <taxon>Phytomyxea</taxon>
        <taxon>Plasmodiophorida</taxon>
        <taxon>Plasmodiophoridae</taxon>
        <taxon>Spongospora</taxon>
    </lineage>
</organism>